<dbReference type="AlphaFoldDB" id="A0A0N0RQF4"/>
<sequence>MKFGILKERKSPPDKRVVFSPQMLQAFREKYPEAQFVVEASDVRIFNNDEYRALGFDIQDSIENCDVFLGVKEIPVDALIEGKSYFFFSHTIKKQAHNKKMLQAILDKDITLYDHETVVDADGRRLIGFGRYAGIVGAYNAFRALGLKYELFDLAAAETLENKEALVKRLKAKYLPPVKFVLTGKGKVGQGAKEILDAIKIKQVSVADFLSKTYDHPIYVQLDVLDYNKRIDGTIVSANEDFFKNPQLYTSDFERFVNIADVFIAGHFHGNGAPDILTQEMLKGKSCKLKVVADISCDVDGPVACTLRASSIAHPFYGYNPSTGQETDMHHPTAIVVMAVDNLPCALPKDASEGFGQMFLEHVIPAFFNNDKDGILQRSKIAENGRLTERFKYLSGYVEENVPHL</sequence>
<reference evidence="14 15" key="1">
    <citation type="submission" date="2015-08" db="EMBL/GenBank/DDBJ databases">
        <title>Whole genome sequence of Flavobacterium akiainvivens IK-1T, from decaying Wikstroemia oahuensis, an endemic Hawaiian shrub.</title>
        <authorList>
            <person name="Wan X."/>
            <person name="Hou S."/>
            <person name="Saito J."/>
            <person name="Donachie S."/>
        </authorList>
    </citation>
    <scope>NUCLEOTIDE SEQUENCE [LARGE SCALE GENOMIC DNA]</scope>
    <source>
        <strain evidence="14 15">IK-1</strain>
    </source>
</reference>
<dbReference type="InterPro" id="IPR051168">
    <property type="entry name" value="AASS"/>
</dbReference>
<gene>
    <name evidence="14" type="ORF">AM493_01455</name>
</gene>
<dbReference type="Gene3D" id="3.40.50.720">
    <property type="entry name" value="NAD(P)-binding Rossmann-like Domain"/>
    <property type="match status" value="2"/>
</dbReference>
<protein>
    <recommendedName>
        <fullName evidence="4">Saccharopine dehydrogenase [NAD(+), L-lysine-forming]</fullName>
        <ecNumber evidence="3">1.5.1.7</ecNumber>
    </recommendedName>
    <alternativeName>
        <fullName evidence="8">Lysine--2-oxoglutarate reductase</fullName>
    </alternativeName>
</protein>
<dbReference type="Pfam" id="PF01262">
    <property type="entry name" value="AlaDh_PNT_C"/>
    <property type="match status" value="1"/>
</dbReference>
<dbReference type="EC" id="1.5.1.7" evidence="3"/>
<feature type="active site" description="Proton acceptor" evidence="10">
    <location>
        <position position="72"/>
    </location>
</feature>
<dbReference type="InterPro" id="IPR007698">
    <property type="entry name" value="AlaDH/PNT_NAD(H)-bd"/>
</dbReference>
<evidence type="ECO:0000256" key="5">
    <source>
        <dbReference type="ARBA" id="ARBA00022605"/>
    </source>
</evidence>
<evidence type="ECO:0000256" key="7">
    <source>
        <dbReference type="ARBA" id="ARBA00023157"/>
    </source>
</evidence>
<dbReference type="EMBL" id="LIYD01000005">
    <property type="protein sequence ID" value="KOS04856.1"/>
    <property type="molecule type" value="Genomic_DNA"/>
</dbReference>
<comment type="caution">
    <text evidence="14">The sequence shown here is derived from an EMBL/GenBank/DDBJ whole genome shotgun (WGS) entry which is preliminary data.</text>
</comment>
<dbReference type="PANTHER" id="PTHR11133">
    <property type="entry name" value="SACCHAROPINE DEHYDROGENASE"/>
    <property type="match status" value="1"/>
</dbReference>
<proteinExistence type="predicted"/>
<feature type="binding site" evidence="11">
    <location>
        <position position="223"/>
    </location>
    <ligand>
        <name>NAD(+)</name>
        <dbReference type="ChEBI" id="CHEBI:57540"/>
    </ligand>
</feature>
<comment type="catalytic activity">
    <reaction evidence="9">
        <text>L-saccharopine + NAD(+) + H2O = L-lysine + 2-oxoglutarate + NADH + H(+)</text>
        <dbReference type="Rhea" id="RHEA:12440"/>
        <dbReference type="ChEBI" id="CHEBI:15377"/>
        <dbReference type="ChEBI" id="CHEBI:15378"/>
        <dbReference type="ChEBI" id="CHEBI:16810"/>
        <dbReference type="ChEBI" id="CHEBI:32551"/>
        <dbReference type="ChEBI" id="CHEBI:57540"/>
        <dbReference type="ChEBI" id="CHEBI:57945"/>
        <dbReference type="ChEBI" id="CHEBI:57951"/>
        <dbReference type="EC" id="1.5.1.7"/>
    </reaction>
</comment>
<dbReference type="PATRIC" id="fig|1202724.3.peg.296"/>
<dbReference type="RefSeq" id="WP_054405902.1">
    <property type="nucleotide sequence ID" value="NZ_FOYA01000004.1"/>
</dbReference>
<evidence type="ECO:0000256" key="3">
    <source>
        <dbReference type="ARBA" id="ARBA00012847"/>
    </source>
</evidence>
<evidence type="ECO:0000256" key="1">
    <source>
        <dbReference type="ARBA" id="ARBA00004884"/>
    </source>
</evidence>
<evidence type="ECO:0000259" key="13">
    <source>
        <dbReference type="SMART" id="SM01003"/>
    </source>
</evidence>
<keyword evidence="5" id="KW-0028">Amino-acid biosynthesis</keyword>
<feature type="domain" description="Alanine dehydrogenase/pyridine nucleotide transhydrogenase NAD(H)-binding" evidence="12">
    <location>
        <begin position="160"/>
        <end position="337"/>
    </location>
</feature>
<evidence type="ECO:0000256" key="9">
    <source>
        <dbReference type="ARBA" id="ARBA00047860"/>
    </source>
</evidence>
<accession>A0A0N0RQF4</accession>
<keyword evidence="6" id="KW-0560">Oxidoreductase</keyword>
<evidence type="ECO:0000256" key="6">
    <source>
        <dbReference type="ARBA" id="ARBA00023002"/>
    </source>
</evidence>
<dbReference type="InterPro" id="IPR007886">
    <property type="entry name" value="AlaDH/PNT_N"/>
</dbReference>
<evidence type="ECO:0000256" key="10">
    <source>
        <dbReference type="PIRSR" id="PIRSR018250-1"/>
    </source>
</evidence>
<dbReference type="GO" id="GO:0004754">
    <property type="term" value="F:saccharopine dehydrogenase (NAD+, L-lysine-forming) activity"/>
    <property type="evidence" value="ECO:0007669"/>
    <property type="project" value="UniProtKB-EC"/>
</dbReference>
<evidence type="ECO:0000256" key="11">
    <source>
        <dbReference type="PIRSR" id="PIRSR018250-3"/>
    </source>
</evidence>
<dbReference type="SUPFAM" id="SSF52283">
    <property type="entry name" value="Formate/glycerate dehydrogenase catalytic domain-like"/>
    <property type="match status" value="1"/>
</dbReference>
<comment type="pathway">
    <text evidence="1">Amino-acid biosynthesis; L-lysine biosynthesis via AAA pathway; L-lysine from L-alpha-aminoadipate (fungal route): step 3/3.</text>
</comment>
<dbReference type="OrthoDB" id="1141481at2"/>
<dbReference type="PIRSF" id="PIRSF018250">
    <property type="entry name" value="Saccharopine_DH_Lys"/>
    <property type="match status" value="1"/>
</dbReference>
<organism evidence="14 15">
    <name type="scientific">Flavobacterium akiainvivens</name>
    <dbReference type="NCBI Taxonomy" id="1202724"/>
    <lineage>
        <taxon>Bacteria</taxon>
        <taxon>Pseudomonadati</taxon>
        <taxon>Bacteroidota</taxon>
        <taxon>Flavobacteriia</taxon>
        <taxon>Flavobacteriales</taxon>
        <taxon>Flavobacteriaceae</taxon>
        <taxon>Flavobacterium</taxon>
    </lineage>
</organism>
<keyword evidence="7" id="KW-1015">Disulfide bond</keyword>
<dbReference type="STRING" id="1202724.AM493_01455"/>
<dbReference type="CDD" id="cd05199">
    <property type="entry name" value="SDH_like"/>
    <property type="match status" value="1"/>
</dbReference>
<dbReference type="InterPro" id="IPR027281">
    <property type="entry name" value="Lys1"/>
</dbReference>
<dbReference type="Proteomes" id="UP000037755">
    <property type="component" value="Unassembled WGS sequence"/>
</dbReference>
<comment type="subunit">
    <text evidence="2">Monomer.</text>
</comment>
<evidence type="ECO:0000259" key="12">
    <source>
        <dbReference type="SMART" id="SM01002"/>
    </source>
</evidence>
<name>A0A0N0RQF4_9FLAO</name>
<evidence type="ECO:0000256" key="4">
    <source>
        <dbReference type="ARBA" id="ARBA00021221"/>
    </source>
</evidence>
<dbReference type="GO" id="GO:0019878">
    <property type="term" value="P:lysine biosynthetic process via aminoadipic acid"/>
    <property type="evidence" value="ECO:0007669"/>
    <property type="project" value="UniProtKB-UniPathway"/>
</dbReference>
<evidence type="ECO:0000256" key="8">
    <source>
        <dbReference type="ARBA" id="ARBA00033228"/>
    </source>
</evidence>
<keyword evidence="15" id="KW-1185">Reference proteome</keyword>
<dbReference type="Pfam" id="PF05222">
    <property type="entry name" value="AlaDh_PNT_N"/>
    <property type="match status" value="1"/>
</dbReference>
<dbReference type="SMART" id="SM01002">
    <property type="entry name" value="AlaDh_PNT_C"/>
    <property type="match status" value="1"/>
</dbReference>
<dbReference type="PANTHER" id="PTHR11133:SF22">
    <property type="entry name" value="ALPHA-AMINOADIPIC SEMIALDEHYDE SYNTHASE, MITOCHONDRIAL"/>
    <property type="match status" value="1"/>
</dbReference>
<evidence type="ECO:0000313" key="15">
    <source>
        <dbReference type="Proteomes" id="UP000037755"/>
    </source>
</evidence>
<feature type="domain" description="Alanine dehydrogenase/pyridine nucleotide transhydrogenase N-terminal" evidence="13">
    <location>
        <begin position="4"/>
        <end position="136"/>
    </location>
</feature>
<evidence type="ECO:0000256" key="2">
    <source>
        <dbReference type="ARBA" id="ARBA00011245"/>
    </source>
</evidence>
<keyword evidence="11" id="KW-0520">NAD</keyword>
<feature type="binding site" evidence="11">
    <location>
        <position position="124"/>
    </location>
    <ligand>
        <name>NAD(+)</name>
        <dbReference type="ChEBI" id="CHEBI:57540"/>
    </ligand>
</feature>
<dbReference type="UniPathway" id="UPA00033">
    <property type="reaction ID" value="UER00034"/>
</dbReference>
<feature type="active site" description="Proton donor" evidence="10">
    <location>
        <position position="90"/>
    </location>
</feature>
<evidence type="ECO:0000313" key="14">
    <source>
        <dbReference type="EMBL" id="KOS04856.1"/>
    </source>
</evidence>
<dbReference type="SMART" id="SM01003">
    <property type="entry name" value="AlaDh_PNT_N"/>
    <property type="match status" value="1"/>
</dbReference>